<dbReference type="EMBL" id="CAJJDM010000078">
    <property type="protein sequence ID" value="CAD8085723.1"/>
    <property type="molecule type" value="Genomic_DNA"/>
</dbReference>
<evidence type="ECO:0000313" key="3">
    <source>
        <dbReference type="EMBL" id="CAD8085723.1"/>
    </source>
</evidence>
<sequence>MCYNNYLLLLMMVMLLVVNQQLDLKVYVYGKLESNVLLEIVFKHQPIQILIFFVPIISLIFFTTRSRCVSKTTKQQSYEGSNNFSWQPICTSTSNCSAFTKKSICVANQARVRIFDKNNENGNQLFIFVQLKLQINIISKKFDRLNNACKEFSCSDLTGAYYNSDANCAAELLIHQQQI</sequence>
<dbReference type="Proteomes" id="UP000688137">
    <property type="component" value="Unassembled WGS sequence"/>
</dbReference>
<comment type="caution">
    <text evidence="3">The sequence shown here is derived from an EMBL/GenBank/DDBJ whole genome shotgun (WGS) entry which is preliminary data.</text>
</comment>
<feature type="signal peptide" evidence="2">
    <location>
        <begin position="1"/>
        <end position="20"/>
    </location>
</feature>
<name>A0A8S1N8F4_PARPR</name>
<protein>
    <recommendedName>
        <fullName evidence="5">Transmembrane protein</fullName>
    </recommendedName>
</protein>
<evidence type="ECO:0000313" key="4">
    <source>
        <dbReference type="Proteomes" id="UP000688137"/>
    </source>
</evidence>
<feature type="chain" id="PRO_5035804651" description="Transmembrane protein" evidence="2">
    <location>
        <begin position="21"/>
        <end position="179"/>
    </location>
</feature>
<dbReference type="AlphaFoldDB" id="A0A8S1N8F4"/>
<evidence type="ECO:0000256" key="2">
    <source>
        <dbReference type="SAM" id="SignalP"/>
    </source>
</evidence>
<feature type="transmembrane region" description="Helical" evidence="1">
    <location>
        <begin position="47"/>
        <end position="64"/>
    </location>
</feature>
<evidence type="ECO:0000256" key="1">
    <source>
        <dbReference type="SAM" id="Phobius"/>
    </source>
</evidence>
<keyword evidence="1" id="KW-0812">Transmembrane</keyword>
<organism evidence="3 4">
    <name type="scientific">Paramecium primaurelia</name>
    <dbReference type="NCBI Taxonomy" id="5886"/>
    <lineage>
        <taxon>Eukaryota</taxon>
        <taxon>Sar</taxon>
        <taxon>Alveolata</taxon>
        <taxon>Ciliophora</taxon>
        <taxon>Intramacronucleata</taxon>
        <taxon>Oligohymenophorea</taxon>
        <taxon>Peniculida</taxon>
        <taxon>Parameciidae</taxon>
        <taxon>Paramecium</taxon>
    </lineage>
</organism>
<accession>A0A8S1N8F4</accession>
<keyword evidence="1" id="KW-1133">Transmembrane helix</keyword>
<keyword evidence="2" id="KW-0732">Signal</keyword>
<keyword evidence="4" id="KW-1185">Reference proteome</keyword>
<gene>
    <name evidence="3" type="ORF">PPRIM_AZ9-3.1.T0750017</name>
</gene>
<proteinExistence type="predicted"/>
<reference evidence="3" key="1">
    <citation type="submission" date="2021-01" db="EMBL/GenBank/DDBJ databases">
        <authorList>
            <consortium name="Genoscope - CEA"/>
            <person name="William W."/>
        </authorList>
    </citation>
    <scope>NUCLEOTIDE SEQUENCE</scope>
</reference>
<evidence type="ECO:0008006" key="5">
    <source>
        <dbReference type="Google" id="ProtNLM"/>
    </source>
</evidence>
<keyword evidence="1" id="KW-0472">Membrane</keyword>